<reference evidence="2 3" key="1">
    <citation type="journal article" date="2021" name="BMC Genomics">
        <title>Datura genome reveals duplications of psychoactive alkaloid biosynthetic genes and high mutation rate following tissue culture.</title>
        <authorList>
            <person name="Rajewski A."/>
            <person name="Carter-House D."/>
            <person name="Stajich J."/>
            <person name="Litt A."/>
        </authorList>
    </citation>
    <scope>NUCLEOTIDE SEQUENCE [LARGE SCALE GENOMIC DNA]</scope>
    <source>
        <strain evidence="2">AR-01</strain>
    </source>
</reference>
<comment type="caution">
    <text evidence="2">The sequence shown here is derived from an EMBL/GenBank/DDBJ whole genome shotgun (WGS) entry which is preliminary data.</text>
</comment>
<sequence>MDTFDDIFSEIEPLFDGDEWDHRKISTDQIHKKYHKEISDDDDMVKKENGVEIQKSEIILLESKIDDEVIKKKREASAIESTNSPLVARKTNPRSAHRIATDPPQELIRGKSELKHQRINSKDFILPDGWATEIHAIAKGNSSGHKDTEESQVQQI</sequence>
<feature type="region of interest" description="Disordered" evidence="1">
    <location>
        <begin position="75"/>
        <end position="102"/>
    </location>
</feature>
<evidence type="ECO:0000256" key="1">
    <source>
        <dbReference type="SAM" id="MobiDB-lite"/>
    </source>
</evidence>
<proteinExistence type="predicted"/>
<organism evidence="2 3">
    <name type="scientific">Datura stramonium</name>
    <name type="common">Jimsonweed</name>
    <name type="synonym">Common thornapple</name>
    <dbReference type="NCBI Taxonomy" id="4076"/>
    <lineage>
        <taxon>Eukaryota</taxon>
        <taxon>Viridiplantae</taxon>
        <taxon>Streptophyta</taxon>
        <taxon>Embryophyta</taxon>
        <taxon>Tracheophyta</taxon>
        <taxon>Spermatophyta</taxon>
        <taxon>Magnoliopsida</taxon>
        <taxon>eudicotyledons</taxon>
        <taxon>Gunneridae</taxon>
        <taxon>Pentapetalae</taxon>
        <taxon>asterids</taxon>
        <taxon>lamiids</taxon>
        <taxon>Solanales</taxon>
        <taxon>Solanaceae</taxon>
        <taxon>Solanoideae</taxon>
        <taxon>Datureae</taxon>
        <taxon>Datura</taxon>
    </lineage>
</organism>
<dbReference type="Proteomes" id="UP000823775">
    <property type="component" value="Unassembled WGS sequence"/>
</dbReference>
<evidence type="ECO:0000313" key="3">
    <source>
        <dbReference type="Proteomes" id="UP000823775"/>
    </source>
</evidence>
<evidence type="ECO:0000313" key="2">
    <source>
        <dbReference type="EMBL" id="MCD9638567.1"/>
    </source>
</evidence>
<protein>
    <submittedName>
        <fullName evidence="2">Uncharacterized protein</fullName>
    </submittedName>
</protein>
<name>A0ABS8UUX7_DATST</name>
<dbReference type="EMBL" id="JACEIK010002730">
    <property type="protein sequence ID" value="MCD9638567.1"/>
    <property type="molecule type" value="Genomic_DNA"/>
</dbReference>
<keyword evidence="3" id="KW-1185">Reference proteome</keyword>
<gene>
    <name evidence="2" type="ORF">HAX54_022624</name>
</gene>
<accession>A0ABS8UUX7</accession>